<keyword evidence="7 12" id="KW-0489">Methyltransferase</keyword>
<evidence type="ECO:0000256" key="3">
    <source>
        <dbReference type="ARBA" id="ARBA00012328"/>
    </source>
</evidence>
<evidence type="ECO:0000256" key="2">
    <source>
        <dbReference type="ARBA" id="ARBA00005528"/>
    </source>
</evidence>
<comment type="catalytic activity">
    <reaction evidence="11 12">
        <text>uridine(1498) in 16S rRNA + S-adenosyl-L-methionine = N(3)-methyluridine(1498) in 16S rRNA + S-adenosyl-L-homocysteine + H(+)</text>
        <dbReference type="Rhea" id="RHEA:42920"/>
        <dbReference type="Rhea" id="RHEA-COMP:10283"/>
        <dbReference type="Rhea" id="RHEA-COMP:10284"/>
        <dbReference type="ChEBI" id="CHEBI:15378"/>
        <dbReference type="ChEBI" id="CHEBI:57856"/>
        <dbReference type="ChEBI" id="CHEBI:59789"/>
        <dbReference type="ChEBI" id="CHEBI:65315"/>
        <dbReference type="ChEBI" id="CHEBI:74502"/>
        <dbReference type="EC" id="2.1.1.193"/>
    </reaction>
</comment>
<reference evidence="15" key="1">
    <citation type="journal article" date="2007" name="PLoS Genet.">
        <title>Being pathogenic, plastic, and sexual while living with a nearly minimal bacterial genome.</title>
        <authorList>
            <person name="Sirand-Pugnet P."/>
            <person name="Lartigue C."/>
            <person name="Marenda M."/>
            <person name="Jacob D."/>
            <person name="Barre A."/>
            <person name="Barbe V."/>
            <person name="Schenowitz C."/>
            <person name="Mangenot S."/>
            <person name="Couloux A."/>
            <person name="Segurens B."/>
            <person name="de Daruvar A."/>
            <person name="Blanchard A."/>
            <person name="Citti C."/>
        </authorList>
    </citation>
    <scope>NUCLEOTIDE SEQUENCE [LARGE SCALE GENOMIC DNA]</scope>
    <source>
        <strain evidence="15">PG2</strain>
    </source>
</reference>
<evidence type="ECO:0000256" key="1">
    <source>
        <dbReference type="ARBA" id="ARBA00004496"/>
    </source>
</evidence>
<dbReference type="PIRSF" id="PIRSF015601">
    <property type="entry name" value="MTase_slr0722"/>
    <property type="match status" value="1"/>
</dbReference>
<dbReference type="EMBL" id="CU179680">
    <property type="protein sequence ID" value="CAL59067.1"/>
    <property type="molecule type" value="Genomic_DNA"/>
</dbReference>
<keyword evidence="8 12" id="KW-0808">Transferase</keyword>
<evidence type="ECO:0000256" key="6">
    <source>
        <dbReference type="ARBA" id="ARBA00022552"/>
    </source>
</evidence>
<dbReference type="Pfam" id="PF04452">
    <property type="entry name" value="Methyltrans_RNA"/>
    <property type="match status" value="1"/>
</dbReference>
<gene>
    <name evidence="14" type="ordered locus">MAG3690</name>
</gene>
<dbReference type="GeneID" id="93358128"/>
<dbReference type="GO" id="GO:0005737">
    <property type="term" value="C:cytoplasm"/>
    <property type="evidence" value="ECO:0007669"/>
    <property type="project" value="UniProtKB-SubCell"/>
</dbReference>
<evidence type="ECO:0000256" key="11">
    <source>
        <dbReference type="ARBA" id="ARBA00047944"/>
    </source>
</evidence>
<dbReference type="GO" id="GO:0070475">
    <property type="term" value="P:rRNA base methylation"/>
    <property type="evidence" value="ECO:0007669"/>
    <property type="project" value="TreeGrafter"/>
</dbReference>
<dbReference type="InterPro" id="IPR029026">
    <property type="entry name" value="tRNA_m1G_MTases_N"/>
</dbReference>
<dbReference type="CDD" id="cd18084">
    <property type="entry name" value="RsmE-like"/>
    <property type="match status" value="1"/>
</dbReference>
<dbReference type="Gene3D" id="3.40.1280.10">
    <property type="match status" value="1"/>
</dbReference>
<evidence type="ECO:0000256" key="10">
    <source>
        <dbReference type="ARBA" id="ARBA00025699"/>
    </source>
</evidence>
<dbReference type="EC" id="2.1.1.193" evidence="3 12"/>
<dbReference type="InterPro" id="IPR029028">
    <property type="entry name" value="Alpha/beta_knot_MTases"/>
</dbReference>
<accession>A5IYF8</accession>
<evidence type="ECO:0000313" key="15">
    <source>
        <dbReference type="Proteomes" id="UP000007065"/>
    </source>
</evidence>
<comment type="similarity">
    <text evidence="2 12">Belongs to the RNA methyltransferase RsmE family.</text>
</comment>
<evidence type="ECO:0000256" key="5">
    <source>
        <dbReference type="ARBA" id="ARBA00022490"/>
    </source>
</evidence>
<dbReference type="InterPro" id="IPR006700">
    <property type="entry name" value="RsmE"/>
</dbReference>
<comment type="subcellular location">
    <subcellularLocation>
        <location evidence="1 12">Cytoplasm</location>
    </subcellularLocation>
</comment>
<dbReference type="RefSeq" id="WP_011949542.1">
    <property type="nucleotide sequence ID" value="NC_009497.1"/>
</dbReference>
<evidence type="ECO:0000256" key="7">
    <source>
        <dbReference type="ARBA" id="ARBA00022603"/>
    </source>
</evidence>
<feature type="domain" description="Ribosomal RNA small subunit methyltransferase E methyltransferase" evidence="13">
    <location>
        <begin position="67"/>
        <end position="222"/>
    </location>
</feature>
<dbReference type="PANTHER" id="PTHR30027:SF3">
    <property type="entry name" value="16S RRNA (URACIL(1498)-N(3))-METHYLTRANSFERASE"/>
    <property type="match status" value="1"/>
</dbReference>
<dbReference type="STRING" id="347257.MAG3690"/>
<keyword evidence="9 12" id="KW-0949">S-adenosyl-L-methionine</keyword>
<evidence type="ECO:0000313" key="14">
    <source>
        <dbReference type="EMBL" id="CAL59067.1"/>
    </source>
</evidence>
<evidence type="ECO:0000256" key="12">
    <source>
        <dbReference type="PIRNR" id="PIRNR015601"/>
    </source>
</evidence>
<evidence type="ECO:0000256" key="4">
    <source>
        <dbReference type="ARBA" id="ARBA00013673"/>
    </source>
</evidence>
<dbReference type="KEGG" id="maa:MAG3690"/>
<dbReference type="NCBIfam" id="NF008701">
    <property type="entry name" value="PRK11713.5-5"/>
    <property type="match status" value="1"/>
</dbReference>
<evidence type="ECO:0000256" key="9">
    <source>
        <dbReference type="ARBA" id="ARBA00022691"/>
    </source>
</evidence>
<dbReference type="HOGENOM" id="CLU_067442_3_0_14"/>
<protein>
    <recommendedName>
        <fullName evidence="4 12">Ribosomal RNA small subunit methyltransferase E</fullName>
        <ecNumber evidence="3 12">2.1.1.193</ecNumber>
    </recommendedName>
</protein>
<keyword evidence="5 12" id="KW-0963">Cytoplasm</keyword>
<keyword evidence="6 12" id="KW-0698">rRNA processing</keyword>
<name>A5IYF8_MYCAP</name>
<dbReference type="PANTHER" id="PTHR30027">
    <property type="entry name" value="RIBOSOMAL RNA SMALL SUBUNIT METHYLTRANSFERASE E"/>
    <property type="match status" value="1"/>
</dbReference>
<dbReference type="NCBIfam" id="TIGR00046">
    <property type="entry name" value="RsmE family RNA methyltransferase"/>
    <property type="match status" value="1"/>
</dbReference>
<dbReference type="AlphaFoldDB" id="A5IYF8"/>
<proteinExistence type="inferred from homology"/>
<comment type="function">
    <text evidence="10 12">Specifically methylates the N3 position of the uracil ring of uridine 1498 (m3U1498) in 16S rRNA. Acts on the fully assembled 30S ribosomal subunit.</text>
</comment>
<dbReference type="GO" id="GO:0070042">
    <property type="term" value="F:rRNA (uridine-N3-)-methyltransferase activity"/>
    <property type="evidence" value="ECO:0007669"/>
    <property type="project" value="TreeGrafter"/>
</dbReference>
<keyword evidence="15" id="KW-1185">Reference proteome</keyword>
<dbReference type="Proteomes" id="UP000007065">
    <property type="component" value="Chromosome"/>
</dbReference>
<organism evidence="14 15">
    <name type="scientific">Mycoplasmopsis agalactiae (strain NCTC 10123 / CIP 59.7 / PG2)</name>
    <name type="common">Mycoplasma agalactiae</name>
    <dbReference type="NCBI Taxonomy" id="347257"/>
    <lineage>
        <taxon>Bacteria</taxon>
        <taxon>Bacillati</taxon>
        <taxon>Mycoplasmatota</taxon>
        <taxon>Mycoplasmoidales</taxon>
        <taxon>Metamycoplasmataceae</taxon>
        <taxon>Mycoplasmopsis</taxon>
    </lineage>
</organism>
<dbReference type="SUPFAM" id="SSF75217">
    <property type="entry name" value="alpha/beta knot"/>
    <property type="match status" value="1"/>
</dbReference>
<dbReference type="InterPro" id="IPR046886">
    <property type="entry name" value="RsmE_MTase_dom"/>
</dbReference>
<evidence type="ECO:0000256" key="8">
    <source>
        <dbReference type="ARBA" id="ARBA00022679"/>
    </source>
</evidence>
<sequence length="227" mass="26481">MHRFFVDTKENDYFILDEKIIKHIKSARLANEHFLCNYLNKFYECYLEDNKAKIIQELSINHEYLNEVVLAAPVIKIKRFEWLLQKATELGVSRIIPMNSKFVDQTIIKYEFNKKIDRFNEIIKNAAEQSFRNAVPKLEKIATFEEIILSNRDKKIYVAYENKEVESQIDKIETNSILIVGPEGGLSKGEIDFALQNNCFIVSLGKTILRAETACIYMLSNVRESNK</sequence>
<evidence type="ECO:0000259" key="13">
    <source>
        <dbReference type="Pfam" id="PF04452"/>
    </source>
</evidence>